<keyword evidence="1" id="KW-0812">Transmembrane</keyword>
<accession>A0A1M5P5G5</accession>
<evidence type="ECO:0000313" key="3">
    <source>
        <dbReference type="Proteomes" id="UP000184268"/>
    </source>
</evidence>
<gene>
    <name evidence="2" type="ORF">SAMN02745129_1297</name>
</gene>
<dbReference type="OrthoDB" id="9815205at2"/>
<feature type="transmembrane region" description="Helical" evidence="1">
    <location>
        <begin position="45"/>
        <end position="67"/>
    </location>
</feature>
<evidence type="ECO:0000256" key="1">
    <source>
        <dbReference type="SAM" id="Phobius"/>
    </source>
</evidence>
<protein>
    <submittedName>
        <fullName evidence="2">Uncharacterized protein</fullName>
    </submittedName>
</protein>
<dbReference type="STRING" id="299255.SAMN02745129_1297"/>
<proteinExistence type="predicted"/>
<dbReference type="AlphaFoldDB" id="A0A1M5P5G5"/>
<name>A0A1M5P5G5_9GAMM</name>
<feature type="transmembrane region" description="Helical" evidence="1">
    <location>
        <begin position="7"/>
        <end position="25"/>
    </location>
</feature>
<keyword evidence="3" id="KW-1185">Reference proteome</keyword>
<sequence length="180" mass="19833">MSPLKPWRVPVTLTVALVMLAHLGWQHFNGGIPSHHLLHRSDLPAISNAWGALVLPLLTWLCVSWVIRRDQDRLTSYTVGLFVAGLLYGAALALSFTLGLHSVSSLMGPGLLLIALFFPIYRPEAVLGFVLAMTFTFGAVLPTGFAAIVGLLAWGIYRGVRPIPVWVWKQLTDKRPVNRE</sequence>
<reference evidence="2 3" key="1">
    <citation type="submission" date="2016-11" db="EMBL/GenBank/DDBJ databases">
        <authorList>
            <person name="Jaros S."/>
            <person name="Januszkiewicz K."/>
            <person name="Wedrychowicz H."/>
        </authorList>
    </citation>
    <scope>NUCLEOTIDE SEQUENCE [LARGE SCALE GENOMIC DNA]</scope>
    <source>
        <strain evidence="2 3">DSM 16917</strain>
    </source>
</reference>
<feature type="transmembrane region" description="Helical" evidence="1">
    <location>
        <begin position="128"/>
        <end position="157"/>
    </location>
</feature>
<feature type="transmembrane region" description="Helical" evidence="1">
    <location>
        <begin position="74"/>
        <end position="96"/>
    </location>
</feature>
<dbReference type="Proteomes" id="UP000184268">
    <property type="component" value="Unassembled WGS sequence"/>
</dbReference>
<organism evidence="2 3">
    <name type="scientific">Ferrimonas marina</name>
    <dbReference type="NCBI Taxonomy" id="299255"/>
    <lineage>
        <taxon>Bacteria</taxon>
        <taxon>Pseudomonadati</taxon>
        <taxon>Pseudomonadota</taxon>
        <taxon>Gammaproteobacteria</taxon>
        <taxon>Alteromonadales</taxon>
        <taxon>Ferrimonadaceae</taxon>
        <taxon>Ferrimonas</taxon>
    </lineage>
</organism>
<keyword evidence="1" id="KW-0472">Membrane</keyword>
<evidence type="ECO:0000313" key="2">
    <source>
        <dbReference type="EMBL" id="SHG97064.1"/>
    </source>
</evidence>
<dbReference type="EMBL" id="FQXG01000001">
    <property type="protein sequence ID" value="SHG97064.1"/>
    <property type="molecule type" value="Genomic_DNA"/>
</dbReference>
<keyword evidence="1" id="KW-1133">Transmembrane helix</keyword>
<feature type="transmembrane region" description="Helical" evidence="1">
    <location>
        <begin position="102"/>
        <end position="121"/>
    </location>
</feature>
<dbReference type="RefSeq" id="WP_143165519.1">
    <property type="nucleotide sequence ID" value="NZ_FQXG01000001.1"/>
</dbReference>